<reference evidence="1 2" key="1">
    <citation type="submission" date="2014-04" db="EMBL/GenBank/DDBJ databases">
        <authorList>
            <consortium name="DOE Joint Genome Institute"/>
            <person name="Kuo A."/>
            <person name="Zuccaro A."/>
            <person name="Kohler A."/>
            <person name="Nagy L.G."/>
            <person name="Floudas D."/>
            <person name="Copeland A."/>
            <person name="Barry K.W."/>
            <person name="Cichocki N."/>
            <person name="Veneault-Fourrey C."/>
            <person name="LaButti K."/>
            <person name="Lindquist E.A."/>
            <person name="Lipzen A."/>
            <person name="Lundell T."/>
            <person name="Morin E."/>
            <person name="Murat C."/>
            <person name="Sun H."/>
            <person name="Tunlid A."/>
            <person name="Henrissat B."/>
            <person name="Grigoriev I.V."/>
            <person name="Hibbett D.S."/>
            <person name="Martin F."/>
            <person name="Nordberg H.P."/>
            <person name="Cantor M.N."/>
            <person name="Hua S.X."/>
        </authorList>
    </citation>
    <scope>NUCLEOTIDE SEQUENCE [LARGE SCALE GENOMIC DNA]</scope>
    <source>
        <strain evidence="1 2">MAFF 305830</strain>
    </source>
</reference>
<dbReference type="AlphaFoldDB" id="A0A0C3BC76"/>
<evidence type="ECO:0000313" key="1">
    <source>
        <dbReference type="EMBL" id="KIM29699.1"/>
    </source>
</evidence>
<protein>
    <submittedName>
        <fullName evidence="1">Uncharacterized protein</fullName>
    </submittedName>
</protein>
<dbReference type="EMBL" id="KN824287">
    <property type="protein sequence ID" value="KIM29699.1"/>
    <property type="molecule type" value="Genomic_DNA"/>
</dbReference>
<proteinExistence type="predicted"/>
<evidence type="ECO:0000313" key="2">
    <source>
        <dbReference type="Proteomes" id="UP000054097"/>
    </source>
</evidence>
<dbReference type="HOGENOM" id="CLU_2005323_0_0_1"/>
<keyword evidence="2" id="KW-1185">Reference proteome</keyword>
<gene>
    <name evidence="1" type="ORF">M408DRAFT_106189</name>
</gene>
<organism evidence="1 2">
    <name type="scientific">Serendipita vermifera MAFF 305830</name>
    <dbReference type="NCBI Taxonomy" id="933852"/>
    <lineage>
        <taxon>Eukaryota</taxon>
        <taxon>Fungi</taxon>
        <taxon>Dikarya</taxon>
        <taxon>Basidiomycota</taxon>
        <taxon>Agaricomycotina</taxon>
        <taxon>Agaricomycetes</taxon>
        <taxon>Sebacinales</taxon>
        <taxon>Serendipitaceae</taxon>
        <taxon>Serendipita</taxon>
    </lineage>
</organism>
<name>A0A0C3BC76_SERVB</name>
<dbReference type="Proteomes" id="UP000054097">
    <property type="component" value="Unassembled WGS sequence"/>
</dbReference>
<accession>A0A0C3BC76</accession>
<sequence>MPQPAVLFLSLSHHCFSPLPDPAFKKRNILIFTIYTRPVHGVWTTSCHSKAYIFFFSPSFPMLGPYFPQAKTPTRTQNLPILVAEWNVKIASLFLSPRHCRILPNPSAVFCFSPPTATDAATFE</sequence>
<reference evidence="2" key="2">
    <citation type="submission" date="2015-01" db="EMBL/GenBank/DDBJ databases">
        <title>Evolutionary Origins and Diversification of the Mycorrhizal Mutualists.</title>
        <authorList>
            <consortium name="DOE Joint Genome Institute"/>
            <consortium name="Mycorrhizal Genomics Consortium"/>
            <person name="Kohler A."/>
            <person name="Kuo A."/>
            <person name="Nagy L.G."/>
            <person name="Floudas D."/>
            <person name="Copeland A."/>
            <person name="Barry K.W."/>
            <person name="Cichocki N."/>
            <person name="Veneault-Fourrey C."/>
            <person name="LaButti K."/>
            <person name="Lindquist E.A."/>
            <person name="Lipzen A."/>
            <person name="Lundell T."/>
            <person name="Morin E."/>
            <person name="Murat C."/>
            <person name="Riley R."/>
            <person name="Ohm R."/>
            <person name="Sun H."/>
            <person name="Tunlid A."/>
            <person name="Henrissat B."/>
            <person name="Grigoriev I.V."/>
            <person name="Hibbett D.S."/>
            <person name="Martin F."/>
        </authorList>
    </citation>
    <scope>NUCLEOTIDE SEQUENCE [LARGE SCALE GENOMIC DNA]</scope>
    <source>
        <strain evidence="2">MAFF 305830</strain>
    </source>
</reference>